<dbReference type="HOGENOM" id="CLU_1829130_0_0_1"/>
<feature type="transmembrane region" description="Helical" evidence="1">
    <location>
        <begin position="80"/>
        <end position="103"/>
    </location>
</feature>
<dbReference type="GeneID" id="7204312"/>
<keyword evidence="4" id="KW-1185">Reference proteome</keyword>
<evidence type="ECO:0000313" key="4">
    <source>
        <dbReference type="Proteomes" id="UP000000759"/>
    </source>
</evidence>
<dbReference type="Proteomes" id="UP000000759">
    <property type="component" value="Chromosome 3"/>
</dbReference>
<accession>B5Y4Q8</accession>
<keyword evidence="1" id="KW-0472">Membrane</keyword>
<protein>
    <submittedName>
        <fullName evidence="3">Uncharacterized protein</fullName>
    </submittedName>
</protein>
<keyword evidence="2" id="KW-0732">Signal</keyword>
<dbReference type="RefSeq" id="XP_002186337.1">
    <property type="nucleotide sequence ID" value="XM_002186301.1"/>
</dbReference>
<gene>
    <name evidence="3" type="ORF">PHATR_43907</name>
</gene>
<dbReference type="EMBL" id="CP001142">
    <property type="protein sequence ID" value="ACI65807.1"/>
    <property type="molecule type" value="Genomic_DNA"/>
</dbReference>
<dbReference type="OrthoDB" id="41651at2759"/>
<keyword evidence="1" id="KW-1133">Transmembrane helix</keyword>
<name>B5Y4Q8_PHATC</name>
<proteinExistence type="predicted"/>
<dbReference type="eggNOG" id="ENOG502SSM7">
    <property type="taxonomic scope" value="Eukaryota"/>
</dbReference>
<dbReference type="InParanoid" id="B5Y4Q8"/>
<feature type="chain" id="PRO_5002838376" evidence="2">
    <location>
        <begin position="17"/>
        <end position="123"/>
    </location>
</feature>
<dbReference type="AlphaFoldDB" id="B5Y4Q8"/>
<dbReference type="KEGG" id="pti:PHATR_43907"/>
<reference evidence="3 4" key="1">
    <citation type="journal article" date="2008" name="Nature">
        <title>The Phaeodactylum genome reveals the evolutionary history of diatom genomes.</title>
        <authorList>
            <person name="Bowler C."/>
            <person name="Allen A.E."/>
            <person name="Badger J.H."/>
            <person name="Grimwood J."/>
            <person name="Jabbari K."/>
            <person name="Kuo A."/>
            <person name="Maheswari U."/>
            <person name="Martens C."/>
            <person name="Maumus F."/>
            <person name="Otillar R.P."/>
            <person name="Rayko E."/>
            <person name="Salamov A."/>
            <person name="Vandepoele K."/>
            <person name="Beszteri B."/>
            <person name="Gruber A."/>
            <person name="Heijde M."/>
            <person name="Katinka M."/>
            <person name="Mock T."/>
            <person name="Valentin K."/>
            <person name="Verret F."/>
            <person name="Berges J.A."/>
            <person name="Brownlee C."/>
            <person name="Cadoret J.P."/>
            <person name="Chiovitti A."/>
            <person name="Choi C.J."/>
            <person name="Coesel S."/>
            <person name="De Martino A."/>
            <person name="Detter J.C."/>
            <person name="Durkin C."/>
            <person name="Falciatore A."/>
            <person name="Fournet J."/>
            <person name="Haruta M."/>
            <person name="Huysman M.J."/>
            <person name="Jenkins B.D."/>
            <person name="Jiroutova K."/>
            <person name="Jorgensen R.E."/>
            <person name="Joubert Y."/>
            <person name="Kaplan A."/>
            <person name="Kroger N."/>
            <person name="Kroth P.G."/>
            <person name="La Roche J."/>
            <person name="Lindquist E."/>
            <person name="Lommer M."/>
            <person name="Martin-Jezequel V."/>
            <person name="Lopez P.J."/>
            <person name="Lucas S."/>
            <person name="Mangogna M."/>
            <person name="McGinnis K."/>
            <person name="Medlin L.K."/>
            <person name="Montsant A."/>
            <person name="Oudot-Le Secq M.P."/>
            <person name="Napoli C."/>
            <person name="Obornik M."/>
            <person name="Parker M.S."/>
            <person name="Petit J.L."/>
            <person name="Porcel B.M."/>
            <person name="Poulsen N."/>
            <person name="Robison M."/>
            <person name="Rychlewski L."/>
            <person name="Rynearson T.A."/>
            <person name="Schmutz J."/>
            <person name="Shapiro H."/>
            <person name="Siaut M."/>
            <person name="Stanley M."/>
            <person name="Sussman M.R."/>
            <person name="Taylor A.R."/>
            <person name="Vardi A."/>
            <person name="von Dassow P."/>
            <person name="Vyverman W."/>
            <person name="Willis A."/>
            <person name="Wyrwicz L.S."/>
            <person name="Rokhsar D.S."/>
            <person name="Weissenbach J."/>
            <person name="Armbrust E.V."/>
            <person name="Green B.R."/>
            <person name="Van de Peer Y."/>
            <person name="Grigoriev I.V."/>
        </authorList>
    </citation>
    <scope>NUCLEOTIDE SEQUENCE [LARGE SCALE GENOMIC DNA]</scope>
    <source>
        <strain evidence="3 4">CCAP 1055/1</strain>
    </source>
</reference>
<organism evidence="3 4">
    <name type="scientific">Phaeodactylum tricornutum (strain CCAP 1055/1)</name>
    <dbReference type="NCBI Taxonomy" id="556484"/>
    <lineage>
        <taxon>Eukaryota</taxon>
        <taxon>Sar</taxon>
        <taxon>Stramenopiles</taxon>
        <taxon>Ochrophyta</taxon>
        <taxon>Bacillariophyta</taxon>
        <taxon>Bacillariophyceae</taxon>
        <taxon>Bacillariophycidae</taxon>
        <taxon>Naviculales</taxon>
        <taxon>Phaeodactylaceae</taxon>
        <taxon>Phaeodactylum</taxon>
    </lineage>
</organism>
<reference evidence="4" key="2">
    <citation type="submission" date="2008-08" db="EMBL/GenBank/DDBJ databases">
        <authorList>
            <consortium name="Diatom Consortium"/>
            <person name="Grigoriev I."/>
            <person name="Grimwood J."/>
            <person name="Kuo A."/>
            <person name="Otillar R.P."/>
            <person name="Salamov A."/>
            <person name="Detter J.C."/>
            <person name="Lindquist E."/>
            <person name="Shapiro H."/>
            <person name="Lucas S."/>
            <person name="Glavina del Rio T."/>
            <person name="Pitluck S."/>
            <person name="Rokhsar D."/>
            <person name="Bowler C."/>
        </authorList>
    </citation>
    <scope>GENOME REANNOTATION</scope>
    <source>
        <strain evidence="4">CCAP 1055/1</strain>
    </source>
</reference>
<keyword evidence="1" id="KW-0812">Transmembrane</keyword>
<evidence type="ECO:0000256" key="1">
    <source>
        <dbReference type="SAM" id="Phobius"/>
    </source>
</evidence>
<dbReference type="PaxDb" id="2850-Phatr43907"/>
<feature type="signal peptide" evidence="2">
    <location>
        <begin position="1"/>
        <end position="16"/>
    </location>
</feature>
<evidence type="ECO:0000313" key="3">
    <source>
        <dbReference type="EMBL" id="ACI65807.1"/>
    </source>
</evidence>
<evidence type="ECO:0000256" key="2">
    <source>
        <dbReference type="SAM" id="SignalP"/>
    </source>
</evidence>
<sequence length="123" mass="13242">MKIITFAVPLSSFVAAAGFLSSGMTAQTSFRVQKHRRFASPNLLVLKEKISKKRRDQLGIGEGEDEYDLDVALTINTDPLISKIIAGSFILVMVSLLLVGVVLPSLTDYGEGVCNPILSAGRC</sequence>